<name>A0ABU6NL32_9BACI</name>
<evidence type="ECO:0000313" key="1">
    <source>
        <dbReference type="EMBL" id="MED4128164.1"/>
    </source>
</evidence>
<dbReference type="EMBL" id="JAROAS010000013">
    <property type="protein sequence ID" value="MED4128164.1"/>
    <property type="molecule type" value="Genomic_DNA"/>
</dbReference>
<organism evidence="1 2">
    <name type="scientific">Shouchella miscanthi</name>
    <dbReference type="NCBI Taxonomy" id="2598861"/>
    <lineage>
        <taxon>Bacteria</taxon>
        <taxon>Bacillati</taxon>
        <taxon>Bacillota</taxon>
        <taxon>Bacilli</taxon>
        <taxon>Bacillales</taxon>
        <taxon>Bacillaceae</taxon>
        <taxon>Shouchella</taxon>
    </lineage>
</organism>
<sequence length="155" mass="18156">MQRMMVDGVVLVNHKNDFYEQVKAESEFVLRKGPYPWSSQMQKEKRYFLTDTLEDLKGEHGRGESFFIVNHLMEQLGEFVLRMNGHWTGQSKWLYRCLYAYDCDYAESFRQAFEYYYQTGRKEKVIALTQLALDEAGGPLFDGFSLGKNKVMGDS</sequence>
<keyword evidence="2" id="KW-1185">Reference proteome</keyword>
<proteinExistence type="predicted"/>
<accession>A0ABU6NL32</accession>
<reference evidence="1 2" key="1">
    <citation type="submission" date="2023-03" db="EMBL/GenBank/DDBJ databases">
        <title>Bacillus Genome Sequencing.</title>
        <authorList>
            <person name="Dunlap C."/>
        </authorList>
    </citation>
    <scope>NUCLEOTIDE SEQUENCE [LARGE SCALE GENOMIC DNA]</scope>
    <source>
        <strain evidence="1 2">B-4107</strain>
    </source>
</reference>
<dbReference type="Proteomes" id="UP001341820">
    <property type="component" value="Unassembled WGS sequence"/>
</dbReference>
<evidence type="ECO:0000313" key="2">
    <source>
        <dbReference type="Proteomes" id="UP001341820"/>
    </source>
</evidence>
<dbReference type="RefSeq" id="WP_328236949.1">
    <property type="nucleotide sequence ID" value="NZ_JAROAS010000013.1"/>
</dbReference>
<comment type="caution">
    <text evidence="1">The sequence shown here is derived from an EMBL/GenBank/DDBJ whole genome shotgun (WGS) entry which is preliminary data.</text>
</comment>
<gene>
    <name evidence="1" type="ORF">P5F74_08500</name>
</gene>
<protein>
    <submittedName>
        <fullName evidence="1">Uncharacterized protein</fullName>
    </submittedName>
</protein>